<comment type="similarity">
    <text evidence="1 2">Belongs to the phospholipid scramblase family.</text>
</comment>
<accession>A0A9D4LQK8</accession>
<dbReference type="GO" id="GO:0005886">
    <property type="term" value="C:plasma membrane"/>
    <property type="evidence" value="ECO:0007669"/>
    <property type="project" value="TreeGrafter"/>
</dbReference>
<reference evidence="3" key="1">
    <citation type="journal article" date="2019" name="bioRxiv">
        <title>The Genome of the Zebra Mussel, Dreissena polymorpha: A Resource for Invasive Species Research.</title>
        <authorList>
            <person name="McCartney M.A."/>
            <person name="Auch B."/>
            <person name="Kono T."/>
            <person name="Mallez S."/>
            <person name="Zhang Y."/>
            <person name="Obille A."/>
            <person name="Becker A."/>
            <person name="Abrahante J.E."/>
            <person name="Garbe J."/>
            <person name="Badalamenti J.P."/>
            <person name="Herman A."/>
            <person name="Mangelson H."/>
            <person name="Liachko I."/>
            <person name="Sullivan S."/>
            <person name="Sone E.D."/>
            <person name="Koren S."/>
            <person name="Silverstein K.A.T."/>
            <person name="Beckman K.B."/>
            <person name="Gohl D.M."/>
        </authorList>
    </citation>
    <scope>NUCLEOTIDE SEQUENCE</scope>
    <source>
        <strain evidence="3">Duluth1</strain>
        <tissue evidence="3">Whole animal</tissue>
    </source>
</reference>
<dbReference type="AlphaFoldDB" id="A0A9D4LQK8"/>
<dbReference type="Pfam" id="PF03803">
    <property type="entry name" value="Scramblase"/>
    <property type="match status" value="1"/>
</dbReference>
<keyword evidence="4" id="KW-1185">Reference proteome</keyword>
<proteinExistence type="inferred from homology"/>
<keyword evidence="2" id="KW-0106">Calcium</keyword>
<dbReference type="PANTHER" id="PTHR23248:SF63">
    <property type="entry name" value="PHOSPHOLIPID SCRAMBLASE"/>
    <property type="match status" value="1"/>
</dbReference>
<dbReference type="EMBL" id="JAIWYP010000002">
    <property type="protein sequence ID" value="KAH3863167.1"/>
    <property type="molecule type" value="Genomic_DNA"/>
</dbReference>
<keyword evidence="2" id="KW-0564">Palmitate</keyword>
<dbReference type="InterPro" id="IPR005552">
    <property type="entry name" value="Scramblase"/>
</dbReference>
<dbReference type="GO" id="GO:0017128">
    <property type="term" value="F:phospholipid scramblase activity"/>
    <property type="evidence" value="ECO:0007669"/>
    <property type="project" value="InterPro"/>
</dbReference>
<name>A0A9D4LQK8_DREPO</name>
<evidence type="ECO:0000313" key="4">
    <source>
        <dbReference type="Proteomes" id="UP000828390"/>
    </source>
</evidence>
<dbReference type="OrthoDB" id="191150at2759"/>
<sequence>MAVHKQPQSMPMQTQMSNLPPSVQYLNSLDQVFVKQKIEMLEVLTGFETANRYAVLNKDMQQIYYVQEESSLCERCFFPLNRGFQLHMTDNNSQEIIRMSRDFKCCMGCCWCAGGFCQMVINVEAPVGILVGRIKTGNSKCQAHMQVYDAADNHMFTVWGPCCPCQAICCTDDIDFPITDPSLTQRVGNIAKVWRGVCTDMMTDADSFRVNFPADMSLNAKVLCIAATFMVDYYVFEQQRKNNNN</sequence>
<dbReference type="PANTHER" id="PTHR23248">
    <property type="entry name" value="PHOSPHOLIPID SCRAMBLASE-RELATED"/>
    <property type="match status" value="1"/>
</dbReference>
<organism evidence="3 4">
    <name type="scientific">Dreissena polymorpha</name>
    <name type="common">Zebra mussel</name>
    <name type="synonym">Mytilus polymorpha</name>
    <dbReference type="NCBI Taxonomy" id="45954"/>
    <lineage>
        <taxon>Eukaryota</taxon>
        <taxon>Metazoa</taxon>
        <taxon>Spiralia</taxon>
        <taxon>Lophotrochozoa</taxon>
        <taxon>Mollusca</taxon>
        <taxon>Bivalvia</taxon>
        <taxon>Autobranchia</taxon>
        <taxon>Heteroconchia</taxon>
        <taxon>Euheterodonta</taxon>
        <taxon>Imparidentia</taxon>
        <taxon>Neoheterodontei</taxon>
        <taxon>Myida</taxon>
        <taxon>Dreissenoidea</taxon>
        <taxon>Dreissenidae</taxon>
        <taxon>Dreissena</taxon>
    </lineage>
</organism>
<protein>
    <recommendedName>
        <fullName evidence="2">Phospholipid scramblase</fullName>
    </recommendedName>
</protein>
<comment type="cofactor">
    <cofactor evidence="2">
        <name>Ca(2+)</name>
        <dbReference type="ChEBI" id="CHEBI:29108"/>
    </cofactor>
</comment>
<comment type="function">
    <text evidence="2">May mediate accelerated ATP-independent bidirectional transbilayer migration of phospholipids upon binding calcium ions that results in a loss of phospholipid asymmetry in the plasma membrane.</text>
</comment>
<comment type="caution">
    <text evidence="3">The sequence shown here is derived from an EMBL/GenBank/DDBJ whole genome shotgun (WGS) entry which is preliminary data.</text>
</comment>
<gene>
    <name evidence="3" type="ORF">DPMN_026146</name>
</gene>
<evidence type="ECO:0000256" key="1">
    <source>
        <dbReference type="ARBA" id="ARBA00005350"/>
    </source>
</evidence>
<reference evidence="3" key="2">
    <citation type="submission" date="2020-11" db="EMBL/GenBank/DDBJ databases">
        <authorList>
            <person name="McCartney M.A."/>
            <person name="Auch B."/>
            <person name="Kono T."/>
            <person name="Mallez S."/>
            <person name="Becker A."/>
            <person name="Gohl D.M."/>
            <person name="Silverstein K.A.T."/>
            <person name="Koren S."/>
            <person name="Bechman K.B."/>
            <person name="Herman A."/>
            <person name="Abrahante J.E."/>
            <person name="Garbe J."/>
        </authorList>
    </citation>
    <scope>NUCLEOTIDE SEQUENCE</scope>
    <source>
        <strain evidence="3">Duluth1</strain>
        <tissue evidence="3">Whole animal</tissue>
    </source>
</reference>
<dbReference type="Proteomes" id="UP000828390">
    <property type="component" value="Unassembled WGS sequence"/>
</dbReference>
<evidence type="ECO:0000313" key="3">
    <source>
        <dbReference type="EMBL" id="KAH3863167.1"/>
    </source>
</evidence>
<evidence type="ECO:0000256" key="2">
    <source>
        <dbReference type="RuleBase" id="RU363116"/>
    </source>
</evidence>
<keyword evidence="2" id="KW-0449">Lipoprotein</keyword>